<keyword evidence="2" id="KW-1185">Reference proteome</keyword>
<dbReference type="RefSeq" id="WP_328662001.1">
    <property type="nucleotide sequence ID" value="NZ_CP108014.1"/>
</dbReference>
<accession>A0ABZ1MZW3</accession>
<evidence type="ECO:0000313" key="2">
    <source>
        <dbReference type="Proteomes" id="UP001621418"/>
    </source>
</evidence>
<proteinExistence type="predicted"/>
<dbReference type="EMBL" id="CP109527">
    <property type="protein sequence ID" value="WTY33232.1"/>
    <property type="molecule type" value="Genomic_DNA"/>
</dbReference>
<reference evidence="1 2" key="1">
    <citation type="submission" date="2022-10" db="EMBL/GenBank/DDBJ databases">
        <title>The complete genomes of actinobacterial strains from the NBC collection.</title>
        <authorList>
            <person name="Joergensen T.S."/>
            <person name="Alvarez Arevalo M."/>
            <person name="Sterndorff E.B."/>
            <person name="Faurdal D."/>
            <person name="Vuksanovic O."/>
            <person name="Mourched A.-S."/>
            <person name="Charusanti P."/>
            <person name="Shaw S."/>
            <person name="Blin K."/>
            <person name="Weber T."/>
        </authorList>
    </citation>
    <scope>NUCLEOTIDE SEQUENCE [LARGE SCALE GENOMIC DNA]</scope>
    <source>
        <strain evidence="1 2">NBC_01413</strain>
    </source>
</reference>
<name>A0ABZ1MZW3_9NOCA</name>
<sequence length="112" mass="11352">MTITSGVRRYGSLAAVLASTTAVVVGLCGPAGAATGGFGYRDLNVEGLTRALIDPPAGKCIPLLAPARQMDNQTDVVVQLFSNSTCGSRISVLQPDTTTTTGPLVAAVVFNG</sequence>
<organism evidence="1 2">
    <name type="scientific">Nocardia salmonicida</name>
    <dbReference type="NCBI Taxonomy" id="53431"/>
    <lineage>
        <taxon>Bacteria</taxon>
        <taxon>Bacillati</taxon>
        <taxon>Actinomycetota</taxon>
        <taxon>Actinomycetes</taxon>
        <taxon>Mycobacteriales</taxon>
        <taxon>Nocardiaceae</taxon>
        <taxon>Nocardia</taxon>
    </lineage>
</organism>
<gene>
    <name evidence="1" type="ORF">OG308_17940</name>
</gene>
<dbReference type="GeneID" id="91376057"/>
<protein>
    <submittedName>
        <fullName evidence="1">Uncharacterized protein</fullName>
    </submittedName>
</protein>
<evidence type="ECO:0000313" key="1">
    <source>
        <dbReference type="EMBL" id="WTY33232.1"/>
    </source>
</evidence>
<dbReference type="Proteomes" id="UP001621418">
    <property type="component" value="Chromosome"/>
</dbReference>